<evidence type="ECO:0000256" key="14">
    <source>
        <dbReference type="PIRSR" id="PIRSR001461-3"/>
    </source>
</evidence>
<dbReference type="RefSeq" id="WP_059175871.1">
    <property type="nucleotide sequence ID" value="NZ_BCNO01000001.1"/>
</dbReference>
<comment type="cofactor">
    <cofactor evidence="5">
        <name>Fe(2+)</name>
        <dbReference type="ChEBI" id="CHEBI:29033"/>
    </cofactor>
</comment>
<comment type="similarity">
    <text evidence="6 10 11">Belongs to the ribulose-phosphate 3-epimerase family.</text>
</comment>
<evidence type="ECO:0000256" key="7">
    <source>
        <dbReference type="ARBA" id="ARBA00013188"/>
    </source>
</evidence>
<evidence type="ECO:0000313" key="16">
    <source>
        <dbReference type="Proteomes" id="UP000054976"/>
    </source>
</evidence>
<gene>
    <name evidence="10" type="primary">rpe</name>
    <name evidence="15" type="ORF">TAGGR_1595</name>
</gene>
<organism evidence="15 16">
    <name type="scientific">Thermodesulfovibrio aggregans</name>
    <dbReference type="NCBI Taxonomy" id="86166"/>
    <lineage>
        <taxon>Bacteria</taxon>
        <taxon>Pseudomonadati</taxon>
        <taxon>Nitrospirota</taxon>
        <taxon>Thermodesulfovibrionia</taxon>
        <taxon>Thermodesulfovibrionales</taxon>
        <taxon>Thermodesulfovibrionaceae</taxon>
        <taxon>Thermodesulfovibrio</taxon>
    </lineage>
</organism>
<keyword evidence="13" id="KW-0170">Cobalt</keyword>
<feature type="binding site" evidence="10 13">
    <location>
        <position position="174"/>
    </location>
    <ligand>
        <name>a divalent metal cation</name>
        <dbReference type="ChEBI" id="CHEBI:60240"/>
    </ligand>
</feature>
<comment type="cofactor">
    <cofactor evidence="2">
        <name>Mn(2+)</name>
        <dbReference type="ChEBI" id="CHEBI:29035"/>
    </cofactor>
</comment>
<comment type="pathway">
    <text evidence="10">Carbohydrate degradation.</text>
</comment>
<evidence type="ECO:0000313" key="15">
    <source>
        <dbReference type="EMBL" id="GAQ94415.1"/>
    </source>
</evidence>
<keyword evidence="13" id="KW-0862">Zinc</keyword>
<feature type="active site" description="Proton acceptor" evidence="10 12">
    <location>
        <position position="34"/>
    </location>
</feature>
<dbReference type="OrthoDB" id="1645589at2"/>
<accession>A0A0U9HVH2</accession>
<keyword evidence="13" id="KW-0464">Manganese</keyword>
<sequence>MTLIAPSILSANFGKLAEEVILAEEAGVDMIHIDVMDGHFVPNITIGPLVIEAVRKATRLPLDVHLMITNPEKYISDFVKAGADCLTVHVEACVHLHRIVWQIKEHGIKVGISLNPATPLNTVEEILHEVDLLLIMSVNPGFGGQQFIPSSIDKIKRAKSMILKGGYRALVEVDGGVKLENAREIVNAGADILVMGSAFFGEKNYKEFMEKLEKELKL</sequence>
<dbReference type="SUPFAM" id="SSF51366">
    <property type="entry name" value="Ribulose-phoshate binding barrel"/>
    <property type="match status" value="1"/>
</dbReference>
<dbReference type="GO" id="GO:0046872">
    <property type="term" value="F:metal ion binding"/>
    <property type="evidence" value="ECO:0007669"/>
    <property type="project" value="UniProtKB-UniRule"/>
</dbReference>
<proteinExistence type="inferred from homology"/>
<dbReference type="Gene3D" id="3.20.20.70">
    <property type="entry name" value="Aldolase class I"/>
    <property type="match status" value="1"/>
</dbReference>
<dbReference type="InterPro" id="IPR026019">
    <property type="entry name" value="Ribul_P_3_epim"/>
</dbReference>
<evidence type="ECO:0000256" key="3">
    <source>
        <dbReference type="ARBA" id="ARBA00001941"/>
    </source>
</evidence>
<dbReference type="PROSITE" id="PS01085">
    <property type="entry name" value="RIBUL_P_3_EPIMER_1"/>
    <property type="match status" value="1"/>
</dbReference>
<name>A0A0U9HVH2_9BACT</name>
<dbReference type="Pfam" id="PF00834">
    <property type="entry name" value="Ribul_P_3_epim"/>
    <property type="match status" value="1"/>
</dbReference>
<evidence type="ECO:0000256" key="1">
    <source>
        <dbReference type="ARBA" id="ARBA00001782"/>
    </source>
</evidence>
<dbReference type="GO" id="GO:0006098">
    <property type="term" value="P:pentose-phosphate shunt"/>
    <property type="evidence" value="ECO:0007669"/>
    <property type="project" value="UniProtKB-UniRule"/>
</dbReference>
<feature type="binding site" evidence="10 14">
    <location>
        <position position="65"/>
    </location>
    <ligand>
        <name>substrate</name>
    </ligand>
</feature>
<reference evidence="16" key="1">
    <citation type="submission" date="2016-01" db="EMBL/GenBank/DDBJ databases">
        <title>Draft genome sequence of Thermodesulfovibrio aggregans strain TGE-P1.</title>
        <authorList>
            <person name="Sekiguchi Y."/>
            <person name="Ohashi A."/>
            <person name="Matsuura N."/>
            <person name="Tourlousse M.D."/>
        </authorList>
    </citation>
    <scope>NUCLEOTIDE SEQUENCE [LARGE SCALE GENOMIC DNA]</scope>
    <source>
        <strain evidence="16">TGE-P1</strain>
    </source>
</reference>
<evidence type="ECO:0000256" key="10">
    <source>
        <dbReference type="HAMAP-Rule" id="MF_02227"/>
    </source>
</evidence>
<dbReference type="HAMAP" id="MF_02227">
    <property type="entry name" value="RPE"/>
    <property type="match status" value="1"/>
</dbReference>
<dbReference type="NCBIfam" id="TIGR01163">
    <property type="entry name" value="rpe"/>
    <property type="match status" value="1"/>
</dbReference>
<evidence type="ECO:0000256" key="9">
    <source>
        <dbReference type="ARBA" id="ARBA00023235"/>
    </source>
</evidence>
<dbReference type="PANTHER" id="PTHR11749">
    <property type="entry name" value="RIBULOSE-5-PHOSPHATE-3-EPIMERASE"/>
    <property type="match status" value="1"/>
</dbReference>
<dbReference type="NCBIfam" id="NF004076">
    <property type="entry name" value="PRK05581.1-4"/>
    <property type="match status" value="1"/>
</dbReference>
<evidence type="ECO:0000256" key="2">
    <source>
        <dbReference type="ARBA" id="ARBA00001936"/>
    </source>
</evidence>
<keyword evidence="8 10" id="KW-0479">Metal-binding</keyword>
<dbReference type="EMBL" id="BCNO01000001">
    <property type="protein sequence ID" value="GAQ94415.1"/>
    <property type="molecule type" value="Genomic_DNA"/>
</dbReference>
<dbReference type="Proteomes" id="UP000054976">
    <property type="component" value="Unassembled WGS sequence"/>
</dbReference>
<feature type="binding site" evidence="10 14">
    <location>
        <begin position="196"/>
        <end position="197"/>
    </location>
    <ligand>
        <name>substrate</name>
    </ligand>
</feature>
<dbReference type="InterPro" id="IPR011060">
    <property type="entry name" value="RibuloseP-bd_barrel"/>
</dbReference>
<dbReference type="GO" id="GO:0019323">
    <property type="term" value="P:pentose catabolic process"/>
    <property type="evidence" value="ECO:0007669"/>
    <property type="project" value="UniProtKB-UniRule"/>
</dbReference>
<dbReference type="PIRSF" id="PIRSF001461">
    <property type="entry name" value="RPE"/>
    <property type="match status" value="1"/>
</dbReference>
<comment type="cofactor">
    <cofactor evidence="4">
        <name>Zn(2+)</name>
        <dbReference type="ChEBI" id="CHEBI:29105"/>
    </cofactor>
</comment>
<dbReference type="EC" id="5.1.3.1" evidence="7 10"/>
<comment type="function">
    <text evidence="10">Catalyzes the reversible epimerization of D-ribulose 5-phosphate to D-xylulose 5-phosphate.</text>
</comment>
<dbReference type="PROSITE" id="PS01086">
    <property type="entry name" value="RIBUL_P_3_EPIMER_2"/>
    <property type="match status" value="1"/>
</dbReference>
<dbReference type="CDD" id="cd00429">
    <property type="entry name" value="RPE"/>
    <property type="match status" value="1"/>
</dbReference>
<evidence type="ECO:0000256" key="13">
    <source>
        <dbReference type="PIRSR" id="PIRSR001461-2"/>
    </source>
</evidence>
<keyword evidence="9 10" id="KW-0413">Isomerase</keyword>
<evidence type="ECO:0000256" key="6">
    <source>
        <dbReference type="ARBA" id="ARBA00009541"/>
    </source>
</evidence>
<dbReference type="FunFam" id="3.20.20.70:FF:000004">
    <property type="entry name" value="Ribulose-phosphate 3-epimerase"/>
    <property type="match status" value="1"/>
</dbReference>
<feature type="binding site" evidence="10 13">
    <location>
        <position position="65"/>
    </location>
    <ligand>
        <name>a divalent metal cation</name>
        <dbReference type="ChEBI" id="CHEBI:60240"/>
    </ligand>
</feature>
<evidence type="ECO:0000256" key="8">
    <source>
        <dbReference type="ARBA" id="ARBA00022723"/>
    </source>
</evidence>
<keyword evidence="16" id="KW-1185">Reference proteome</keyword>
<evidence type="ECO:0000256" key="11">
    <source>
        <dbReference type="PIRNR" id="PIRNR001461"/>
    </source>
</evidence>
<dbReference type="GO" id="GO:0004750">
    <property type="term" value="F:D-ribulose-phosphate 3-epimerase activity"/>
    <property type="evidence" value="ECO:0007669"/>
    <property type="project" value="UniProtKB-UniRule"/>
</dbReference>
<comment type="cofactor">
    <cofactor evidence="10 13">
        <name>a divalent metal cation</name>
        <dbReference type="ChEBI" id="CHEBI:60240"/>
    </cofactor>
    <text evidence="10 13">Binds 1 divalent metal cation per subunit.</text>
</comment>
<feature type="binding site" evidence="10 14">
    <location>
        <position position="7"/>
    </location>
    <ligand>
        <name>substrate</name>
    </ligand>
</feature>
<feature type="binding site" evidence="14">
    <location>
        <position position="176"/>
    </location>
    <ligand>
        <name>substrate</name>
    </ligand>
</feature>
<feature type="active site" description="Proton donor" evidence="10 12">
    <location>
        <position position="174"/>
    </location>
</feature>
<comment type="cofactor">
    <cofactor evidence="3">
        <name>Co(2+)</name>
        <dbReference type="ChEBI" id="CHEBI:48828"/>
    </cofactor>
</comment>
<feature type="binding site" evidence="10">
    <location>
        <begin position="174"/>
        <end position="176"/>
    </location>
    <ligand>
        <name>substrate</name>
    </ligand>
</feature>
<dbReference type="STRING" id="86166.TAGGR_1595"/>
<evidence type="ECO:0000256" key="4">
    <source>
        <dbReference type="ARBA" id="ARBA00001947"/>
    </source>
</evidence>
<evidence type="ECO:0000256" key="12">
    <source>
        <dbReference type="PIRSR" id="PIRSR001461-1"/>
    </source>
</evidence>
<dbReference type="GO" id="GO:0005737">
    <property type="term" value="C:cytoplasm"/>
    <property type="evidence" value="ECO:0007669"/>
    <property type="project" value="UniProtKB-ARBA"/>
</dbReference>
<dbReference type="InterPro" id="IPR013785">
    <property type="entry name" value="Aldolase_TIM"/>
</dbReference>
<comment type="catalytic activity">
    <reaction evidence="1 10 11">
        <text>D-ribulose 5-phosphate = D-xylulose 5-phosphate</text>
        <dbReference type="Rhea" id="RHEA:13677"/>
        <dbReference type="ChEBI" id="CHEBI:57737"/>
        <dbReference type="ChEBI" id="CHEBI:58121"/>
        <dbReference type="EC" id="5.1.3.1"/>
    </reaction>
</comment>
<feature type="binding site" evidence="10 13">
    <location>
        <position position="32"/>
    </location>
    <ligand>
        <name>a divalent metal cation</name>
        <dbReference type="ChEBI" id="CHEBI:60240"/>
    </ligand>
</feature>
<protein>
    <recommendedName>
        <fullName evidence="7 10">Ribulose-phosphate 3-epimerase</fullName>
        <ecNumber evidence="7 10">5.1.3.1</ecNumber>
    </recommendedName>
</protein>
<comment type="caution">
    <text evidence="15">The sequence shown here is derived from an EMBL/GenBank/DDBJ whole genome shotgun (WGS) entry which is preliminary data.</text>
</comment>
<dbReference type="AlphaFoldDB" id="A0A0U9HVH2"/>
<keyword evidence="10 11" id="KW-0119">Carbohydrate metabolism</keyword>
<dbReference type="InterPro" id="IPR000056">
    <property type="entry name" value="Ribul_P_3_epim-like"/>
</dbReference>
<feature type="binding site" evidence="10 14">
    <location>
        <begin position="141"/>
        <end position="144"/>
    </location>
    <ligand>
        <name>substrate</name>
    </ligand>
</feature>
<feature type="binding site" evidence="10 13">
    <location>
        <position position="34"/>
    </location>
    <ligand>
        <name>a divalent metal cation</name>
        <dbReference type="ChEBI" id="CHEBI:60240"/>
    </ligand>
</feature>
<evidence type="ECO:0000256" key="5">
    <source>
        <dbReference type="ARBA" id="ARBA00001954"/>
    </source>
</evidence>